<dbReference type="Pfam" id="PF13489">
    <property type="entry name" value="Methyltransf_23"/>
    <property type="match status" value="1"/>
</dbReference>
<dbReference type="PANTHER" id="PTHR43861">
    <property type="entry name" value="TRANS-ACONITATE 2-METHYLTRANSFERASE-RELATED"/>
    <property type="match status" value="1"/>
</dbReference>
<organism evidence="1 2">
    <name type="scientific">Nitrospira lenta</name>
    <dbReference type="NCBI Taxonomy" id="1436998"/>
    <lineage>
        <taxon>Bacteria</taxon>
        <taxon>Pseudomonadati</taxon>
        <taxon>Nitrospirota</taxon>
        <taxon>Nitrospiria</taxon>
        <taxon>Nitrospirales</taxon>
        <taxon>Nitrospiraceae</taxon>
        <taxon>Nitrospira</taxon>
    </lineage>
</organism>
<gene>
    <name evidence="1" type="ORF">NITLEN_40094</name>
</gene>
<dbReference type="SUPFAM" id="SSF53335">
    <property type="entry name" value="S-adenosyl-L-methionine-dependent methyltransferases"/>
    <property type="match status" value="1"/>
</dbReference>
<sequence length="298" mass="32223">MSDREGDDAGPVVRGRLIEYCPVGCSEALVDTSIVLPEGPLRRCQACGQLVSQITAVAYTGSMKEFDTPRGTLPPLRSQRRHDARAAKLFGVLRTLIRSEPGTDVRLLDIGCSSGALLRSAMTHGFGAEGVEPAAQAAEFAQSTGLKVFHGYLEAARFPASSFDAVTLMEVIEHLPDPGALLKEVGRILKPNGMLVVGTGNGVSWTVRLIGARWGYFQVAAHGGHISFFNPLSLAMLAGRCGFEIERSETRRVSLSESHETGRVMYRLLKIAAEMLAMPARLFGKGHDMLVFLRKCPV</sequence>
<dbReference type="InterPro" id="IPR029063">
    <property type="entry name" value="SAM-dependent_MTases_sf"/>
</dbReference>
<accession>A0A330L953</accession>
<evidence type="ECO:0000313" key="1">
    <source>
        <dbReference type="EMBL" id="SPP65621.1"/>
    </source>
</evidence>
<dbReference type="InParanoid" id="A0A330L953"/>
<dbReference type="EMBL" id="OUNR01000017">
    <property type="protein sequence ID" value="SPP65621.1"/>
    <property type="molecule type" value="Genomic_DNA"/>
</dbReference>
<dbReference type="Gene3D" id="3.40.50.150">
    <property type="entry name" value="Vaccinia Virus protein VP39"/>
    <property type="match status" value="1"/>
</dbReference>
<dbReference type="CDD" id="cd02440">
    <property type="entry name" value="AdoMet_MTases"/>
    <property type="match status" value="1"/>
</dbReference>
<dbReference type="RefSeq" id="WP_121989880.1">
    <property type="nucleotide sequence ID" value="NZ_OUNR01000017.1"/>
</dbReference>
<proteinExistence type="predicted"/>
<dbReference type="Proteomes" id="UP000248168">
    <property type="component" value="Unassembled WGS sequence"/>
</dbReference>
<keyword evidence="2" id="KW-1185">Reference proteome</keyword>
<protein>
    <recommendedName>
        <fullName evidence="3">Class I SAM-dependent methyltransferase</fullName>
    </recommendedName>
</protein>
<name>A0A330L953_9BACT</name>
<evidence type="ECO:0008006" key="3">
    <source>
        <dbReference type="Google" id="ProtNLM"/>
    </source>
</evidence>
<reference evidence="2" key="1">
    <citation type="submission" date="2018-04" db="EMBL/GenBank/DDBJ databases">
        <authorList>
            <person name="Lucker S."/>
            <person name="Sakoula D."/>
        </authorList>
    </citation>
    <scope>NUCLEOTIDE SEQUENCE [LARGE SCALE GENOMIC DNA]</scope>
</reference>
<dbReference type="OrthoDB" id="9777638at2"/>
<dbReference type="AlphaFoldDB" id="A0A330L953"/>
<evidence type="ECO:0000313" key="2">
    <source>
        <dbReference type="Proteomes" id="UP000248168"/>
    </source>
</evidence>